<sequence length="110" mass="12352">MGQPKYRQMTAQFQPKAGIKPGREPKDDPLVRKYGSGGRQEVNLEKGLLTYMLDIEFSTADKAVGKLWKVLEKMKVFDEWEAHAVFGVRIKDNGECDYFTAPAPPDTSAS</sequence>
<dbReference type="AlphaFoldDB" id="A0A0D2Y728"/>
<feature type="region of interest" description="Disordered" evidence="1">
    <location>
        <begin position="1"/>
        <end position="36"/>
    </location>
</feature>
<proteinExistence type="predicted"/>
<organism evidence="2 3">
    <name type="scientific">Fusarium oxysporum (strain Fo5176)</name>
    <name type="common">Fusarium vascular wilt</name>
    <dbReference type="NCBI Taxonomy" id="660025"/>
    <lineage>
        <taxon>Eukaryota</taxon>
        <taxon>Fungi</taxon>
        <taxon>Dikarya</taxon>
        <taxon>Ascomycota</taxon>
        <taxon>Pezizomycotina</taxon>
        <taxon>Sordariomycetes</taxon>
        <taxon>Hypocreomycetidae</taxon>
        <taxon>Hypocreales</taxon>
        <taxon>Nectriaceae</taxon>
        <taxon>Fusarium</taxon>
        <taxon>Fusarium oxysporum species complex</taxon>
    </lineage>
</organism>
<protein>
    <submittedName>
        <fullName evidence="2">Uncharacterized protein</fullName>
    </submittedName>
</protein>
<evidence type="ECO:0000256" key="1">
    <source>
        <dbReference type="SAM" id="MobiDB-lite"/>
    </source>
</evidence>
<evidence type="ECO:0000313" key="3">
    <source>
        <dbReference type="Proteomes" id="UP000002489"/>
    </source>
</evidence>
<dbReference type="Proteomes" id="UP000002489">
    <property type="component" value="Unassembled WGS sequence"/>
</dbReference>
<gene>
    <name evidence="2" type="primary">28953444</name>
</gene>
<dbReference type="EnsemblFungi" id="FOXG_12088T0">
    <property type="protein sequence ID" value="FOXG_12088P0"/>
    <property type="gene ID" value="FOXG_12088"/>
</dbReference>
<name>A0A0D2Y728_FUSOF</name>
<dbReference type="VEuPathDB" id="FungiDB:FOXG_12088"/>
<accession>A0A0D2Y728</accession>
<feature type="compositionally biased region" description="Basic and acidic residues" evidence="1">
    <location>
        <begin position="21"/>
        <end position="31"/>
    </location>
</feature>
<reference evidence="2" key="2">
    <citation type="submission" date="2025-08" db="UniProtKB">
        <authorList>
            <consortium name="EnsemblFungi"/>
        </authorList>
    </citation>
    <scope>IDENTIFICATION</scope>
    <source>
        <strain evidence="2">4287 / CBS 123668 / FGSC 9935 / NRRL 34936</strain>
    </source>
</reference>
<evidence type="ECO:0000313" key="2">
    <source>
        <dbReference type="EnsemblFungi" id="FOXG_12088P0"/>
    </source>
</evidence>
<reference evidence="3" key="1">
    <citation type="journal article" date="2012" name="Mol. Plant Microbe Interact.">
        <title>A highly conserved effector in Fusarium oxysporum is required for full virulence on Arabidopsis.</title>
        <authorList>
            <person name="Thatcher L.F."/>
            <person name="Gardiner D.M."/>
            <person name="Kazan K."/>
            <person name="Manners J."/>
        </authorList>
    </citation>
    <scope>NUCLEOTIDE SEQUENCE [LARGE SCALE GENOMIC DNA]</scope>
    <source>
        <strain evidence="3">Fo5176</strain>
    </source>
</reference>